<sequence length="59" mass="6784">GRIPYDLRILLPGQSDRLAYDLGLLDTDVSFEETKRAARVNDLADLYRDSPDFSTLIRR</sequence>
<evidence type="ECO:0000313" key="1">
    <source>
        <dbReference type="EMBL" id="GAG42691.1"/>
    </source>
</evidence>
<proteinExistence type="predicted"/>
<protein>
    <submittedName>
        <fullName evidence="1">Uncharacterized protein</fullName>
    </submittedName>
</protein>
<comment type="caution">
    <text evidence="1">The sequence shown here is derived from an EMBL/GenBank/DDBJ whole genome shotgun (WGS) entry which is preliminary data.</text>
</comment>
<feature type="non-terminal residue" evidence="1">
    <location>
        <position position="1"/>
    </location>
</feature>
<dbReference type="AlphaFoldDB" id="X0Z225"/>
<dbReference type="EMBL" id="BARS01059077">
    <property type="protein sequence ID" value="GAG42691.1"/>
    <property type="molecule type" value="Genomic_DNA"/>
</dbReference>
<reference evidence="1" key="1">
    <citation type="journal article" date="2014" name="Front. Microbiol.">
        <title>High frequency of phylogenetically diverse reductive dehalogenase-homologous genes in deep subseafloor sedimentary metagenomes.</title>
        <authorList>
            <person name="Kawai M."/>
            <person name="Futagami T."/>
            <person name="Toyoda A."/>
            <person name="Takaki Y."/>
            <person name="Nishi S."/>
            <person name="Hori S."/>
            <person name="Arai W."/>
            <person name="Tsubouchi T."/>
            <person name="Morono Y."/>
            <person name="Uchiyama I."/>
            <person name="Ito T."/>
            <person name="Fujiyama A."/>
            <person name="Inagaki F."/>
            <person name="Takami H."/>
        </authorList>
    </citation>
    <scope>NUCLEOTIDE SEQUENCE</scope>
    <source>
        <strain evidence="1">Expedition CK06-06</strain>
    </source>
</reference>
<accession>X0Z225</accession>
<name>X0Z225_9ZZZZ</name>
<gene>
    <name evidence="1" type="ORF">S01H1_85792</name>
</gene>
<organism evidence="1">
    <name type="scientific">marine sediment metagenome</name>
    <dbReference type="NCBI Taxonomy" id="412755"/>
    <lineage>
        <taxon>unclassified sequences</taxon>
        <taxon>metagenomes</taxon>
        <taxon>ecological metagenomes</taxon>
    </lineage>
</organism>